<name>A0A7Y5ZZ33_9CELL</name>
<sequence>MNGRQPDDALPSTPAAVQAVAAREYAADQFVTRGGARGMAKRVASPAARKLLTRVITALGMLSSAVERAEGDRVAQGRTTSAELAALLARIDDLERLELTRREHVRALAGRVDALDPSGVSSDADDILDADGYVEFERRFRGSRESILERQRDAVQWVSSLVGSDAPALDLGCGRGEWLQVLKESSVPAIGVDSNTGMVEAARAAGLDVRLGDLLEYLEAVEPGTLGAVTGFHVAEHLPLPVLRRLIDAAFVALRPGGILLMETPNPMNIVVGASSFYLDPTHLRPVHPHFFQFLVEHRGFEEVHLHYVHPADASAIVGPDEVASAGGARVLEAASHAIFGAQDYLVVARKP</sequence>
<dbReference type="PANTHER" id="PTHR43861">
    <property type="entry name" value="TRANS-ACONITATE 2-METHYLTRANSFERASE-RELATED"/>
    <property type="match status" value="1"/>
</dbReference>
<accession>A0A7Y5ZZ33</accession>
<organism evidence="1 2">
    <name type="scientific">Cellulomonas humilata</name>
    <dbReference type="NCBI Taxonomy" id="144055"/>
    <lineage>
        <taxon>Bacteria</taxon>
        <taxon>Bacillati</taxon>
        <taxon>Actinomycetota</taxon>
        <taxon>Actinomycetes</taxon>
        <taxon>Micrococcales</taxon>
        <taxon>Cellulomonadaceae</taxon>
        <taxon>Cellulomonas</taxon>
    </lineage>
</organism>
<keyword evidence="2" id="KW-1185">Reference proteome</keyword>
<dbReference type="SUPFAM" id="SSF53335">
    <property type="entry name" value="S-adenosyl-L-methionine-dependent methyltransferases"/>
    <property type="match status" value="1"/>
</dbReference>
<dbReference type="Gene3D" id="3.40.50.150">
    <property type="entry name" value="Vaccinia Virus protein VP39"/>
    <property type="match status" value="1"/>
</dbReference>
<gene>
    <name evidence="1" type="ORF">HP550_05985</name>
</gene>
<protein>
    <submittedName>
        <fullName evidence="1">Class I SAM-dependent methyltransferase</fullName>
    </submittedName>
</protein>
<comment type="caution">
    <text evidence="1">The sequence shown here is derived from an EMBL/GenBank/DDBJ whole genome shotgun (WGS) entry which is preliminary data.</text>
</comment>
<dbReference type="Proteomes" id="UP000565724">
    <property type="component" value="Unassembled WGS sequence"/>
</dbReference>
<evidence type="ECO:0000313" key="2">
    <source>
        <dbReference type="Proteomes" id="UP000565724"/>
    </source>
</evidence>
<dbReference type="InterPro" id="IPR029063">
    <property type="entry name" value="SAM-dependent_MTases_sf"/>
</dbReference>
<dbReference type="Pfam" id="PF13489">
    <property type="entry name" value="Methyltransf_23"/>
    <property type="match status" value="1"/>
</dbReference>
<dbReference type="AlphaFoldDB" id="A0A7Y5ZZ33"/>
<dbReference type="GO" id="GO:0008168">
    <property type="term" value="F:methyltransferase activity"/>
    <property type="evidence" value="ECO:0007669"/>
    <property type="project" value="UniProtKB-KW"/>
</dbReference>
<dbReference type="CDD" id="cd02440">
    <property type="entry name" value="AdoMet_MTases"/>
    <property type="match status" value="1"/>
</dbReference>
<dbReference type="RefSeq" id="WP_175346681.1">
    <property type="nucleotide sequence ID" value="NZ_JABMCI010000055.1"/>
</dbReference>
<reference evidence="1 2" key="1">
    <citation type="submission" date="2020-05" db="EMBL/GenBank/DDBJ databases">
        <title>Genome Sequencing of Type Strains.</title>
        <authorList>
            <person name="Lemaire J.F."/>
            <person name="Inderbitzin P."/>
            <person name="Gregorio O.A."/>
            <person name="Collins S.B."/>
            <person name="Wespe N."/>
            <person name="Knight-Connoni V."/>
        </authorList>
    </citation>
    <scope>NUCLEOTIDE SEQUENCE [LARGE SCALE GENOMIC DNA]</scope>
    <source>
        <strain evidence="1 2">ATCC 25174</strain>
    </source>
</reference>
<keyword evidence="1" id="KW-0808">Transferase</keyword>
<dbReference type="EMBL" id="JABMCI010000055">
    <property type="protein sequence ID" value="NUU16798.1"/>
    <property type="molecule type" value="Genomic_DNA"/>
</dbReference>
<keyword evidence="1" id="KW-0489">Methyltransferase</keyword>
<proteinExistence type="predicted"/>
<dbReference type="GO" id="GO:0032259">
    <property type="term" value="P:methylation"/>
    <property type="evidence" value="ECO:0007669"/>
    <property type="project" value="UniProtKB-KW"/>
</dbReference>
<evidence type="ECO:0000313" key="1">
    <source>
        <dbReference type="EMBL" id="NUU16798.1"/>
    </source>
</evidence>